<dbReference type="Pfam" id="PF07767">
    <property type="entry name" value="Nop53"/>
    <property type="match status" value="1"/>
</dbReference>
<dbReference type="GO" id="GO:0005654">
    <property type="term" value="C:nucleoplasm"/>
    <property type="evidence" value="ECO:0007669"/>
    <property type="project" value="UniProtKB-SubCell"/>
</dbReference>
<dbReference type="EMBL" id="SPHZ02000007">
    <property type="protein sequence ID" value="KAF0906676.1"/>
    <property type="molecule type" value="Genomic_DNA"/>
</dbReference>
<evidence type="ECO:0000313" key="7">
    <source>
        <dbReference type="EMBL" id="KAF0906676.1"/>
    </source>
</evidence>
<comment type="similarity">
    <text evidence="3">Belongs to the NOP53 family.</text>
</comment>
<evidence type="ECO:0000256" key="1">
    <source>
        <dbReference type="ARBA" id="ARBA00004604"/>
    </source>
</evidence>
<evidence type="ECO:0000256" key="6">
    <source>
        <dbReference type="ARBA" id="ARBA00023242"/>
    </source>
</evidence>
<dbReference type="OrthoDB" id="5072at2759"/>
<proteinExistence type="inferred from homology"/>
<dbReference type="AlphaFoldDB" id="A0A6G1D2P4"/>
<name>A0A6G1D2P4_9ORYZ</name>
<dbReference type="PANTHER" id="PTHR14211:SF7">
    <property type="entry name" value="RIBOSOME BIOGENESIS PROTEIN NOP53"/>
    <property type="match status" value="1"/>
</dbReference>
<keyword evidence="8" id="KW-1185">Reference proteome</keyword>
<reference evidence="7 8" key="1">
    <citation type="submission" date="2019-11" db="EMBL/GenBank/DDBJ databases">
        <title>Whole genome sequence of Oryza granulata.</title>
        <authorList>
            <person name="Li W."/>
        </authorList>
    </citation>
    <scope>NUCLEOTIDE SEQUENCE [LARGE SCALE GENOMIC DNA]</scope>
    <source>
        <strain evidence="8">cv. Menghai</strain>
        <tissue evidence="7">Leaf</tissue>
    </source>
</reference>
<accession>A0A6G1D2P4</accession>
<dbReference type="GO" id="GO:0005730">
    <property type="term" value="C:nucleolus"/>
    <property type="evidence" value="ECO:0007669"/>
    <property type="project" value="UniProtKB-SubCell"/>
</dbReference>
<evidence type="ECO:0000313" key="8">
    <source>
        <dbReference type="Proteomes" id="UP000479710"/>
    </source>
</evidence>
<organism evidence="7 8">
    <name type="scientific">Oryza meyeriana var. granulata</name>
    <dbReference type="NCBI Taxonomy" id="110450"/>
    <lineage>
        <taxon>Eukaryota</taxon>
        <taxon>Viridiplantae</taxon>
        <taxon>Streptophyta</taxon>
        <taxon>Embryophyta</taxon>
        <taxon>Tracheophyta</taxon>
        <taxon>Spermatophyta</taxon>
        <taxon>Magnoliopsida</taxon>
        <taxon>Liliopsida</taxon>
        <taxon>Poales</taxon>
        <taxon>Poaceae</taxon>
        <taxon>BOP clade</taxon>
        <taxon>Oryzoideae</taxon>
        <taxon>Oryzeae</taxon>
        <taxon>Oryzinae</taxon>
        <taxon>Oryza</taxon>
        <taxon>Oryza meyeriana</taxon>
    </lineage>
</organism>
<dbReference type="GO" id="GO:0006364">
    <property type="term" value="P:rRNA processing"/>
    <property type="evidence" value="ECO:0007669"/>
    <property type="project" value="TreeGrafter"/>
</dbReference>
<dbReference type="InterPro" id="IPR011687">
    <property type="entry name" value="Nop53/GLTSCR2"/>
</dbReference>
<dbReference type="Proteomes" id="UP000479710">
    <property type="component" value="Unassembled WGS sequence"/>
</dbReference>
<feature type="non-terminal residue" evidence="7">
    <location>
        <position position="91"/>
    </location>
</feature>
<dbReference type="PANTHER" id="PTHR14211">
    <property type="entry name" value="GLIOMA SUPPRESSOR CANDIDATE REGION GENE 2"/>
    <property type="match status" value="1"/>
</dbReference>
<keyword evidence="6" id="KW-0539">Nucleus</keyword>
<protein>
    <recommendedName>
        <fullName evidence="4">Ribosome biogenesis protein NOP53</fullName>
    </recommendedName>
</protein>
<comment type="caution">
    <text evidence="7">The sequence shown here is derived from an EMBL/GenBank/DDBJ whole genome shotgun (WGS) entry which is preliminary data.</text>
</comment>
<gene>
    <name evidence="7" type="ORF">E2562_012250</name>
</gene>
<dbReference type="GO" id="GO:0000027">
    <property type="term" value="P:ribosomal large subunit assembly"/>
    <property type="evidence" value="ECO:0007669"/>
    <property type="project" value="TreeGrafter"/>
</dbReference>
<evidence type="ECO:0000256" key="4">
    <source>
        <dbReference type="ARBA" id="ARBA00018339"/>
    </source>
</evidence>
<keyword evidence="5" id="KW-0690">Ribosome biogenesis</keyword>
<sequence>MVPRFEPAPVQVVLTEEISGSLRKLKGCCNLARDRYKSIEKRGILAPSKKIRLQLWDLNMDSGLVSTFQVHEHLRLKHRSDHFGSKQKPNE</sequence>
<comment type="subcellular location">
    <subcellularLocation>
        <location evidence="1">Nucleus</location>
        <location evidence="1">Nucleolus</location>
    </subcellularLocation>
    <subcellularLocation>
        <location evidence="2">Nucleus</location>
        <location evidence="2">Nucleoplasm</location>
    </subcellularLocation>
</comment>
<evidence type="ECO:0000256" key="5">
    <source>
        <dbReference type="ARBA" id="ARBA00022517"/>
    </source>
</evidence>
<dbReference type="GO" id="GO:0008097">
    <property type="term" value="F:5S rRNA binding"/>
    <property type="evidence" value="ECO:0007669"/>
    <property type="project" value="TreeGrafter"/>
</dbReference>
<evidence type="ECO:0000256" key="2">
    <source>
        <dbReference type="ARBA" id="ARBA00004642"/>
    </source>
</evidence>
<evidence type="ECO:0000256" key="3">
    <source>
        <dbReference type="ARBA" id="ARBA00008838"/>
    </source>
</evidence>